<dbReference type="Gene3D" id="3.40.190.290">
    <property type="match status" value="1"/>
</dbReference>
<organism evidence="6 7">
    <name type="scientific">Janthinobacterium agaricidamnosum NBRC 102515 = DSM 9628</name>
    <dbReference type="NCBI Taxonomy" id="1349767"/>
    <lineage>
        <taxon>Bacteria</taxon>
        <taxon>Pseudomonadati</taxon>
        <taxon>Pseudomonadota</taxon>
        <taxon>Betaproteobacteria</taxon>
        <taxon>Burkholderiales</taxon>
        <taxon>Oxalobacteraceae</taxon>
        <taxon>Janthinobacterium</taxon>
    </lineage>
</organism>
<evidence type="ECO:0000259" key="5">
    <source>
        <dbReference type="PROSITE" id="PS50931"/>
    </source>
</evidence>
<evidence type="ECO:0000313" key="6">
    <source>
        <dbReference type="EMBL" id="CDG85996.1"/>
    </source>
</evidence>
<keyword evidence="2" id="KW-0805">Transcription regulation</keyword>
<keyword evidence="7" id="KW-1185">Reference proteome</keyword>
<accession>W0VDL0</accession>
<comment type="similarity">
    <text evidence="1">Belongs to the LysR transcriptional regulatory family.</text>
</comment>
<dbReference type="InterPro" id="IPR058163">
    <property type="entry name" value="LysR-type_TF_proteobact-type"/>
</dbReference>
<dbReference type="InterPro" id="IPR036390">
    <property type="entry name" value="WH_DNA-bd_sf"/>
</dbReference>
<dbReference type="PATRIC" id="fig|1349767.4.peg.1991"/>
<dbReference type="PRINTS" id="PR00039">
    <property type="entry name" value="HTHLYSR"/>
</dbReference>
<reference evidence="6 7" key="1">
    <citation type="journal article" date="2015" name="Genome Announc.">
        <title>Genome Sequence of Mushroom Soft-Rot Pathogen Janthinobacterium agaricidamnosum.</title>
        <authorList>
            <person name="Graupner K."/>
            <person name="Lackner G."/>
            <person name="Hertweck C."/>
        </authorList>
    </citation>
    <scope>NUCLEOTIDE SEQUENCE [LARGE SCALE GENOMIC DNA]</scope>
    <source>
        <strain evidence="7">NBRC 102515 / DSM 9628</strain>
    </source>
</reference>
<dbReference type="SUPFAM" id="SSF53850">
    <property type="entry name" value="Periplasmic binding protein-like II"/>
    <property type="match status" value="1"/>
</dbReference>
<dbReference type="PROSITE" id="PS50931">
    <property type="entry name" value="HTH_LYSR"/>
    <property type="match status" value="1"/>
</dbReference>
<evidence type="ECO:0000256" key="2">
    <source>
        <dbReference type="ARBA" id="ARBA00023015"/>
    </source>
</evidence>
<dbReference type="Gene3D" id="1.10.10.10">
    <property type="entry name" value="Winged helix-like DNA-binding domain superfamily/Winged helix DNA-binding domain"/>
    <property type="match status" value="1"/>
</dbReference>
<dbReference type="InterPro" id="IPR036388">
    <property type="entry name" value="WH-like_DNA-bd_sf"/>
</dbReference>
<dbReference type="eggNOG" id="COG0583">
    <property type="taxonomic scope" value="Bacteria"/>
</dbReference>
<dbReference type="Proteomes" id="UP000027604">
    <property type="component" value="Chromosome I"/>
</dbReference>
<dbReference type="GO" id="GO:0043565">
    <property type="term" value="F:sequence-specific DNA binding"/>
    <property type="evidence" value="ECO:0007669"/>
    <property type="project" value="TreeGrafter"/>
</dbReference>
<feature type="domain" description="HTH lysR-type" evidence="5">
    <location>
        <begin position="4"/>
        <end position="61"/>
    </location>
</feature>
<sequence>MKRITPAELAQFLSIAQHRSFSRAAIELGVSPSALSHSLRGLEEQLGLRLLNRTTRSVGLTEAGERLLSRIAPAFRDIDDALEDLNHFRGKPSGSLRINAGRSATQLVLLPLVARFLKLYPEIRVEIDDNDALVDVVSSGFDAGVRFGERIEADMVAIPLGRSMRSVVVATPAFLAEHGVPAHPHDLPGLPCIRHRFPSGVLYRWELERDGIKLETQVDGPLTLHDVRMMVDAALHGAGLAFVFEHMAAEHVASGRLVQVLEDWCPHYPGLYLYYPSRRQVPAALKAFIEFVQASR</sequence>
<keyword evidence="4" id="KW-0804">Transcription</keyword>
<dbReference type="GO" id="GO:0006351">
    <property type="term" value="P:DNA-templated transcription"/>
    <property type="evidence" value="ECO:0007669"/>
    <property type="project" value="TreeGrafter"/>
</dbReference>
<dbReference type="Pfam" id="PF03466">
    <property type="entry name" value="LysR_substrate"/>
    <property type="match status" value="1"/>
</dbReference>
<gene>
    <name evidence="6" type="ORF">GJA_5400</name>
</gene>
<dbReference type="Pfam" id="PF00126">
    <property type="entry name" value="HTH_1"/>
    <property type="match status" value="1"/>
</dbReference>
<dbReference type="PANTHER" id="PTHR30537">
    <property type="entry name" value="HTH-TYPE TRANSCRIPTIONAL REGULATOR"/>
    <property type="match status" value="1"/>
</dbReference>
<name>W0VDL0_9BURK</name>
<dbReference type="KEGG" id="jag:GJA_5400"/>
<evidence type="ECO:0000256" key="3">
    <source>
        <dbReference type="ARBA" id="ARBA00023125"/>
    </source>
</evidence>
<dbReference type="OrthoDB" id="9813056at2"/>
<dbReference type="GO" id="GO:0003700">
    <property type="term" value="F:DNA-binding transcription factor activity"/>
    <property type="evidence" value="ECO:0007669"/>
    <property type="project" value="InterPro"/>
</dbReference>
<dbReference type="FunFam" id="1.10.10.10:FF:000001">
    <property type="entry name" value="LysR family transcriptional regulator"/>
    <property type="match status" value="1"/>
</dbReference>
<dbReference type="HOGENOM" id="CLU_039613_16_1_4"/>
<dbReference type="InterPro" id="IPR005119">
    <property type="entry name" value="LysR_subst-bd"/>
</dbReference>
<dbReference type="CDD" id="cd08474">
    <property type="entry name" value="PBP2_CrgA_like_5"/>
    <property type="match status" value="1"/>
</dbReference>
<dbReference type="RefSeq" id="WP_038497830.1">
    <property type="nucleotide sequence ID" value="NZ_BCTH01000020.1"/>
</dbReference>
<dbReference type="STRING" id="1349767.GJA_5400"/>
<dbReference type="SUPFAM" id="SSF46785">
    <property type="entry name" value="Winged helix' DNA-binding domain"/>
    <property type="match status" value="1"/>
</dbReference>
<dbReference type="EMBL" id="HG322949">
    <property type="protein sequence ID" value="CDG85996.1"/>
    <property type="molecule type" value="Genomic_DNA"/>
</dbReference>
<proteinExistence type="inferred from homology"/>
<keyword evidence="3" id="KW-0238">DNA-binding</keyword>
<dbReference type="InterPro" id="IPR000847">
    <property type="entry name" value="LysR_HTH_N"/>
</dbReference>
<evidence type="ECO:0000256" key="4">
    <source>
        <dbReference type="ARBA" id="ARBA00023163"/>
    </source>
</evidence>
<dbReference type="AlphaFoldDB" id="W0VDL0"/>
<evidence type="ECO:0000313" key="7">
    <source>
        <dbReference type="Proteomes" id="UP000027604"/>
    </source>
</evidence>
<dbReference type="PANTHER" id="PTHR30537:SF1">
    <property type="entry name" value="HTH-TYPE TRANSCRIPTIONAL REGULATOR PGRR"/>
    <property type="match status" value="1"/>
</dbReference>
<protein>
    <submittedName>
        <fullName evidence="6">Bacterial regulatory helix-turn-helix, lysR family protein</fullName>
    </submittedName>
</protein>
<evidence type="ECO:0000256" key="1">
    <source>
        <dbReference type="ARBA" id="ARBA00009437"/>
    </source>
</evidence>